<evidence type="ECO:0000256" key="1">
    <source>
        <dbReference type="SAM" id="Phobius"/>
    </source>
</evidence>
<evidence type="ECO:0008006" key="4">
    <source>
        <dbReference type="Google" id="ProtNLM"/>
    </source>
</evidence>
<comment type="caution">
    <text evidence="2">The sequence shown here is derived from an EMBL/GenBank/DDBJ whole genome shotgun (WGS) entry which is preliminary data.</text>
</comment>
<dbReference type="InterPro" id="IPR007403">
    <property type="entry name" value="DUF456"/>
</dbReference>
<evidence type="ECO:0000313" key="3">
    <source>
        <dbReference type="Proteomes" id="UP001501035"/>
    </source>
</evidence>
<feature type="transmembrane region" description="Helical" evidence="1">
    <location>
        <begin position="80"/>
        <end position="107"/>
    </location>
</feature>
<dbReference type="RefSeq" id="WP_290707538.1">
    <property type="nucleotide sequence ID" value="NZ_BAAAVS010000020.1"/>
</dbReference>
<accession>A0ABP6LBA6</accession>
<protein>
    <recommendedName>
        <fullName evidence="4">DUF456 domain-containing protein</fullName>
    </recommendedName>
</protein>
<organism evidence="2 3">
    <name type="scientific">Gordonia defluvii</name>
    <dbReference type="NCBI Taxonomy" id="283718"/>
    <lineage>
        <taxon>Bacteria</taxon>
        <taxon>Bacillati</taxon>
        <taxon>Actinomycetota</taxon>
        <taxon>Actinomycetes</taxon>
        <taxon>Mycobacteriales</taxon>
        <taxon>Gordoniaceae</taxon>
        <taxon>Gordonia</taxon>
    </lineage>
</organism>
<keyword evidence="1" id="KW-0812">Transmembrane</keyword>
<keyword evidence="1" id="KW-0472">Membrane</keyword>
<dbReference type="EMBL" id="BAAAVS010000020">
    <property type="protein sequence ID" value="GAA3033800.1"/>
    <property type="molecule type" value="Genomic_DNA"/>
</dbReference>
<proteinExistence type="predicted"/>
<gene>
    <name evidence="2" type="ORF">GCM10010528_13500</name>
</gene>
<evidence type="ECO:0000313" key="2">
    <source>
        <dbReference type="EMBL" id="GAA3033800.1"/>
    </source>
</evidence>
<name>A0ABP6LBA6_9ACTN</name>
<dbReference type="Pfam" id="PF04306">
    <property type="entry name" value="DUF456"/>
    <property type="match status" value="1"/>
</dbReference>
<reference evidence="3" key="1">
    <citation type="journal article" date="2019" name="Int. J. Syst. Evol. Microbiol.">
        <title>The Global Catalogue of Microorganisms (GCM) 10K type strain sequencing project: providing services to taxonomists for standard genome sequencing and annotation.</title>
        <authorList>
            <consortium name="The Broad Institute Genomics Platform"/>
            <consortium name="The Broad Institute Genome Sequencing Center for Infectious Disease"/>
            <person name="Wu L."/>
            <person name="Ma J."/>
        </authorList>
    </citation>
    <scope>NUCLEOTIDE SEQUENCE [LARGE SCALE GENOMIC DNA]</scope>
    <source>
        <strain evidence="3">JCM 14234</strain>
    </source>
</reference>
<feature type="transmembrane region" description="Helical" evidence="1">
    <location>
        <begin position="7"/>
        <end position="40"/>
    </location>
</feature>
<keyword evidence="1" id="KW-1133">Transmembrane helix</keyword>
<dbReference type="Proteomes" id="UP001501035">
    <property type="component" value="Unassembled WGS sequence"/>
</dbReference>
<sequence length="159" mass="16072">MPFWGEALVGLVIVVGLLGIVFPVLPGGILVGVAIGGWAVVVGGWAWAFFTAAALIIAVAEIVKYYVAGRTLKAAGVPNSTVIVGGIAGIIGFFVVPFVGLILGFILGAMLSELVRGWSLDQAWRGAWAAAKAAGASMIVELAGALTATVIWLAGAVAL</sequence>
<feature type="transmembrane region" description="Helical" evidence="1">
    <location>
        <begin position="127"/>
        <end position="154"/>
    </location>
</feature>
<feature type="transmembrane region" description="Helical" evidence="1">
    <location>
        <begin position="46"/>
        <end position="68"/>
    </location>
</feature>
<keyword evidence="3" id="KW-1185">Reference proteome</keyword>